<gene>
    <name evidence="6" type="primary">gcvA</name>
    <name evidence="6" type="ORF">HBA54_19395</name>
</gene>
<dbReference type="EMBL" id="JAAQPH010000016">
    <property type="protein sequence ID" value="NIA70769.1"/>
    <property type="molecule type" value="Genomic_DNA"/>
</dbReference>
<evidence type="ECO:0000256" key="2">
    <source>
        <dbReference type="ARBA" id="ARBA00023015"/>
    </source>
</evidence>
<dbReference type="InterPro" id="IPR000847">
    <property type="entry name" value="LysR_HTH_N"/>
</dbReference>
<protein>
    <submittedName>
        <fullName evidence="6">Transcriptional regulator GcvA</fullName>
    </submittedName>
</protein>
<name>A0A967KCA8_9PROT</name>
<dbReference type="CDD" id="cd08432">
    <property type="entry name" value="PBP2_GcdR_TrpI_HvrB_AmpR_like"/>
    <property type="match status" value="1"/>
</dbReference>
<dbReference type="SUPFAM" id="SSF53850">
    <property type="entry name" value="Periplasmic binding protein-like II"/>
    <property type="match status" value="1"/>
</dbReference>
<dbReference type="FunFam" id="1.10.10.10:FF:000038">
    <property type="entry name" value="Glycine cleavage system transcriptional activator"/>
    <property type="match status" value="1"/>
</dbReference>
<dbReference type="PANTHER" id="PTHR30537:SF74">
    <property type="entry name" value="HTH-TYPE TRANSCRIPTIONAL REGULATOR TRPI"/>
    <property type="match status" value="1"/>
</dbReference>
<comment type="caution">
    <text evidence="6">The sequence shown here is derived from an EMBL/GenBank/DDBJ whole genome shotgun (WGS) entry which is preliminary data.</text>
</comment>
<dbReference type="SUPFAM" id="SSF46785">
    <property type="entry name" value="Winged helix' DNA-binding domain"/>
    <property type="match status" value="1"/>
</dbReference>
<evidence type="ECO:0000256" key="3">
    <source>
        <dbReference type="ARBA" id="ARBA00023125"/>
    </source>
</evidence>
<dbReference type="Pfam" id="PF03466">
    <property type="entry name" value="LysR_substrate"/>
    <property type="match status" value="1"/>
</dbReference>
<dbReference type="InterPro" id="IPR036388">
    <property type="entry name" value="WH-like_DNA-bd_sf"/>
</dbReference>
<dbReference type="Gene3D" id="1.10.10.10">
    <property type="entry name" value="Winged helix-like DNA-binding domain superfamily/Winged helix DNA-binding domain"/>
    <property type="match status" value="1"/>
</dbReference>
<accession>A0A967KCA8</accession>
<dbReference type="PROSITE" id="PS50931">
    <property type="entry name" value="HTH_LYSR"/>
    <property type="match status" value="1"/>
</dbReference>
<evidence type="ECO:0000256" key="1">
    <source>
        <dbReference type="ARBA" id="ARBA00009437"/>
    </source>
</evidence>
<keyword evidence="7" id="KW-1185">Reference proteome</keyword>
<dbReference type="GO" id="GO:0006351">
    <property type="term" value="P:DNA-templated transcription"/>
    <property type="evidence" value="ECO:0007669"/>
    <property type="project" value="TreeGrafter"/>
</dbReference>
<evidence type="ECO:0000313" key="7">
    <source>
        <dbReference type="Proteomes" id="UP000761264"/>
    </source>
</evidence>
<dbReference type="Gene3D" id="3.40.190.10">
    <property type="entry name" value="Periplasmic binding protein-like II"/>
    <property type="match status" value="2"/>
</dbReference>
<reference evidence="6" key="1">
    <citation type="submission" date="2020-03" db="EMBL/GenBank/DDBJ databases">
        <title>Genome of Pelagibius litoralis DSM 21314T.</title>
        <authorList>
            <person name="Wang G."/>
        </authorList>
    </citation>
    <scope>NUCLEOTIDE SEQUENCE</scope>
    <source>
        <strain evidence="6">DSM 21314</strain>
    </source>
</reference>
<dbReference type="InterPro" id="IPR036390">
    <property type="entry name" value="WH_DNA-bd_sf"/>
</dbReference>
<dbReference type="Pfam" id="PF00126">
    <property type="entry name" value="HTH_1"/>
    <property type="match status" value="1"/>
</dbReference>
<dbReference type="Proteomes" id="UP000761264">
    <property type="component" value="Unassembled WGS sequence"/>
</dbReference>
<keyword evidence="3" id="KW-0238">DNA-binding</keyword>
<keyword evidence="2" id="KW-0805">Transcription regulation</keyword>
<evidence type="ECO:0000313" key="6">
    <source>
        <dbReference type="EMBL" id="NIA70769.1"/>
    </source>
</evidence>
<dbReference type="PANTHER" id="PTHR30537">
    <property type="entry name" value="HTH-TYPE TRANSCRIPTIONAL REGULATOR"/>
    <property type="match status" value="1"/>
</dbReference>
<sequence length="316" mass="33773">MADRNRYPLNALRAFEAAARHLSYVGAGRELHVTPAAISHQVKALEGYLGKPLFRRQSRGLLLTDAGQRFARDLDTAFDGLDRAVERARSSADLAPLNISVAPAFASKWLVPRLERLETACAGLDLRLSAGLDLVDFRSSTFDAAIRLGKGDYKGLEGVKLFDEEVTPLCSPRLCGGEVGPGELAGLRLLHDDSMLYDPAAPTWASWLSAAGLAAVDAERGPRFSHPDLALQAAADGLGIVLGRLRLASDDLAAGRLVAPFDLVLPLGSSFFLVYPQAAAEDPRILRFKDWLLREVAPLNAGPAVAAQSGEASPKA</sequence>
<proteinExistence type="inferred from homology"/>
<dbReference type="AlphaFoldDB" id="A0A967KCA8"/>
<dbReference type="GO" id="GO:0003700">
    <property type="term" value="F:DNA-binding transcription factor activity"/>
    <property type="evidence" value="ECO:0007669"/>
    <property type="project" value="InterPro"/>
</dbReference>
<dbReference type="NCBIfam" id="NF008352">
    <property type="entry name" value="PRK11139.1"/>
    <property type="match status" value="1"/>
</dbReference>
<evidence type="ECO:0000256" key="4">
    <source>
        <dbReference type="ARBA" id="ARBA00023163"/>
    </source>
</evidence>
<comment type="similarity">
    <text evidence="1">Belongs to the LysR transcriptional regulatory family.</text>
</comment>
<keyword evidence="4" id="KW-0804">Transcription</keyword>
<dbReference type="InterPro" id="IPR058163">
    <property type="entry name" value="LysR-type_TF_proteobact-type"/>
</dbReference>
<dbReference type="GO" id="GO:0043565">
    <property type="term" value="F:sequence-specific DNA binding"/>
    <property type="evidence" value="ECO:0007669"/>
    <property type="project" value="TreeGrafter"/>
</dbReference>
<feature type="domain" description="HTH lysR-type" evidence="5">
    <location>
        <begin position="7"/>
        <end position="64"/>
    </location>
</feature>
<dbReference type="InterPro" id="IPR005119">
    <property type="entry name" value="LysR_subst-bd"/>
</dbReference>
<dbReference type="RefSeq" id="WP_167227723.1">
    <property type="nucleotide sequence ID" value="NZ_JAAQPH010000016.1"/>
</dbReference>
<evidence type="ECO:0000259" key="5">
    <source>
        <dbReference type="PROSITE" id="PS50931"/>
    </source>
</evidence>
<organism evidence="6 7">
    <name type="scientific">Pelagibius litoralis</name>
    <dbReference type="NCBI Taxonomy" id="374515"/>
    <lineage>
        <taxon>Bacteria</taxon>
        <taxon>Pseudomonadati</taxon>
        <taxon>Pseudomonadota</taxon>
        <taxon>Alphaproteobacteria</taxon>
        <taxon>Rhodospirillales</taxon>
        <taxon>Rhodovibrionaceae</taxon>
        <taxon>Pelagibius</taxon>
    </lineage>
</organism>